<dbReference type="InterPro" id="IPR032675">
    <property type="entry name" value="LRR_dom_sf"/>
</dbReference>
<dbReference type="Proteomes" id="UP000834106">
    <property type="component" value="Chromosome 15"/>
</dbReference>
<evidence type="ECO:0000313" key="1">
    <source>
        <dbReference type="EMBL" id="CAI9777011.1"/>
    </source>
</evidence>
<evidence type="ECO:0000313" key="2">
    <source>
        <dbReference type="Proteomes" id="UP000834106"/>
    </source>
</evidence>
<gene>
    <name evidence="1" type="ORF">FPE_LOCUS24441</name>
</gene>
<dbReference type="SMART" id="SM00367">
    <property type="entry name" value="LRR_CC"/>
    <property type="match status" value="1"/>
</dbReference>
<organism evidence="1 2">
    <name type="scientific">Fraxinus pennsylvanica</name>
    <dbReference type="NCBI Taxonomy" id="56036"/>
    <lineage>
        <taxon>Eukaryota</taxon>
        <taxon>Viridiplantae</taxon>
        <taxon>Streptophyta</taxon>
        <taxon>Embryophyta</taxon>
        <taxon>Tracheophyta</taxon>
        <taxon>Spermatophyta</taxon>
        <taxon>Magnoliopsida</taxon>
        <taxon>eudicotyledons</taxon>
        <taxon>Gunneridae</taxon>
        <taxon>Pentapetalae</taxon>
        <taxon>asterids</taxon>
        <taxon>lamiids</taxon>
        <taxon>Lamiales</taxon>
        <taxon>Oleaceae</taxon>
        <taxon>Oleeae</taxon>
        <taxon>Fraxinus</taxon>
    </lineage>
</organism>
<name>A0AAD2E6W0_9LAMI</name>
<protein>
    <submittedName>
        <fullName evidence="1">Uncharacterized protein</fullName>
    </submittedName>
</protein>
<dbReference type="SUPFAM" id="SSF52047">
    <property type="entry name" value="RNI-like"/>
    <property type="match status" value="1"/>
</dbReference>
<dbReference type="InterPro" id="IPR006553">
    <property type="entry name" value="Leu-rich_rpt_Cys-con_subtyp"/>
</dbReference>
<dbReference type="AlphaFoldDB" id="A0AAD2E6W0"/>
<dbReference type="Gene3D" id="3.80.10.10">
    <property type="entry name" value="Ribonuclease Inhibitor"/>
    <property type="match status" value="1"/>
</dbReference>
<dbReference type="EMBL" id="OU503050">
    <property type="protein sequence ID" value="CAI9777011.1"/>
    <property type="molecule type" value="Genomic_DNA"/>
</dbReference>
<keyword evidence="2" id="KW-1185">Reference proteome</keyword>
<accession>A0AAD2E6W0</accession>
<reference evidence="1" key="1">
    <citation type="submission" date="2023-05" db="EMBL/GenBank/DDBJ databases">
        <authorList>
            <person name="Huff M."/>
        </authorList>
    </citation>
    <scope>NUCLEOTIDE SEQUENCE</scope>
</reference>
<sequence>MSICYELFLEDIGVGDKSLATIAKYCTPLEHLNLKLCKSLTDTGFVQLVVGRGRTLKSFGLVFGESLTGVSLEAVGFHCISLQTLLIESEFINNRGLLSIVK</sequence>
<proteinExistence type="predicted"/>